<organism evidence="2 3">
    <name type="scientific">Sphaerotilus uruguayifluvii</name>
    <dbReference type="NCBI Taxonomy" id="2735897"/>
    <lineage>
        <taxon>Bacteria</taxon>
        <taxon>Pseudomonadati</taxon>
        <taxon>Pseudomonadota</taxon>
        <taxon>Betaproteobacteria</taxon>
        <taxon>Burkholderiales</taxon>
        <taxon>Sphaerotilaceae</taxon>
        <taxon>Sphaerotilus</taxon>
    </lineage>
</organism>
<gene>
    <name evidence="2" type="ORF">HNQ01_003372</name>
</gene>
<dbReference type="SUPFAM" id="SSF46785">
    <property type="entry name" value="Winged helix' DNA-binding domain"/>
    <property type="match status" value="1"/>
</dbReference>
<dbReference type="Proteomes" id="UP001516061">
    <property type="component" value="Unassembled WGS sequence"/>
</dbReference>
<dbReference type="PANTHER" id="PTHR33221:SF4">
    <property type="entry name" value="HTH-TYPE TRANSCRIPTIONAL REPRESSOR NSRR"/>
    <property type="match status" value="1"/>
</dbReference>
<dbReference type="InterPro" id="IPR000944">
    <property type="entry name" value="Tscrpt_reg_Rrf2"/>
</dbReference>
<dbReference type="EMBL" id="JABSNM010000017">
    <property type="protein sequence ID" value="NRT57615.1"/>
    <property type="molecule type" value="Genomic_DNA"/>
</dbReference>
<dbReference type="InterPro" id="IPR036390">
    <property type="entry name" value="WH_DNA-bd_sf"/>
</dbReference>
<evidence type="ECO:0000256" key="1">
    <source>
        <dbReference type="ARBA" id="ARBA00023125"/>
    </source>
</evidence>
<evidence type="ECO:0000313" key="3">
    <source>
        <dbReference type="Proteomes" id="UP001516061"/>
    </source>
</evidence>
<dbReference type="Gene3D" id="1.10.10.10">
    <property type="entry name" value="Winged helix-like DNA-binding domain superfamily/Winged helix DNA-binding domain"/>
    <property type="match status" value="1"/>
</dbReference>
<dbReference type="PROSITE" id="PS51197">
    <property type="entry name" value="HTH_RRF2_2"/>
    <property type="match status" value="1"/>
</dbReference>
<evidence type="ECO:0000313" key="2">
    <source>
        <dbReference type="EMBL" id="NRT57615.1"/>
    </source>
</evidence>
<name>A0ABX2G5K1_9BURK</name>
<protein>
    <submittedName>
        <fullName evidence="2">Rrf2 family nitric oxide-sensitive transcriptional repressor</fullName>
    </submittedName>
</protein>
<comment type="caution">
    <text evidence="2">The sequence shown here is derived from an EMBL/GenBank/DDBJ whole genome shotgun (WGS) entry which is preliminary data.</text>
</comment>
<keyword evidence="1" id="KW-0238">DNA-binding</keyword>
<dbReference type="Pfam" id="PF02082">
    <property type="entry name" value="Rrf2"/>
    <property type="match status" value="1"/>
</dbReference>
<dbReference type="PANTHER" id="PTHR33221">
    <property type="entry name" value="WINGED HELIX-TURN-HELIX TRANSCRIPTIONAL REGULATOR, RRF2 FAMILY"/>
    <property type="match status" value="1"/>
</dbReference>
<keyword evidence="3" id="KW-1185">Reference proteome</keyword>
<accession>A0ABX2G5K1</accession>
<proteinExistence type="predicted"/>
<reference evidence="2 3" key="1">
    <citation type="submission" date="2020-05" db="EMBL/GenBank/DDBJ databases">
        <title>Genomic Encyclopedia of Type Strains, Phase IV (KMG-V): Genome sequencing to study the core and pangenomes of soil and plant-associated prokaryotes.</title>
        <authorList>
            <person name="Whitman W."/>
        </authorList>
    </citation>
    <scope>NUCLEOTIDE SEQUENCE [LARGE SCALE GENOMIC DNA]</scope>
    <source>
        <strain evidence="2 3">C29</strain>
    </source>
</reference>
<sequence>MQLTRFTDLGLRVLMYVSVSAPGEVVTIAEIGQRFDAAPNHLTKVVQFMGQQGWLVNVRGKGGGVRLARPAADYRLGRIVRALERTEALIDCAEPPCVLRGACALKGLLDQAEEAFYAELDRHTLADAMGGGTGEVVVRLHRGG</sequence>
<dbReference type="InterPro" id="IPR036388">
    <property type="entry name" value="WH-like_DNA-bd_sf"/>
</dbReference>
<dbReference type="NCBIfam" id="TIGR00738">
    <property type="entry name" value="rrf2_super"/>
    <property type="match status" value="1"/>
</dbReference>
<dbReference type="RefSeq" id="WP_173806583.1">
    <property type="nucleotide sequence ID" value="NZ_JABSNM010000017.1"/>
</dbReference>